<name>A0ABN6C3D8_9ACTN</name>
<sequence length="199" mass="22722">MVVAVDVEDFWRFLERSGEETTGPQSRAAWLEYRLSRIAVDHIVDFQIHLDTVRGPIDTFDMWGAANQVMDGLCSGDGFWYFQAWLIGQGQRWWQHAARAPDNLVDVPAVLALAGRRPQEWANTEWPSWEELASVAPAAYDRVTGEEEGMDEALSARGHRLPFDTVLAGRPWNSDSLAEVECRLPRLSRLFPRHQYLEP</sequence>
<organism evidence="2 3">
    <name type="scientific">Actinoplanes ianthinogenes</name>
    <dbReference type="NCBI Taxonomy" id="122358"/>
    <lineage>
        <taxon>Bacteria</taxon>
        <taxon>Bacillati</taxon>
        <taxon>Actinomycetota</taxon>
        <taxon>Actinomycetes</taxon>
        <taxon>Micromonosporales</taxon>
        <taxon>Micromonosporaceae</taxon>
        <taxon>Actinoplanes</taxon>
    </lineage>
</organism>
<reference evidence="2 3" key="1">
    <citation type="submission" date="2020-08" db="EMBL/GenBank/DDBJ databases">
        <title>Whole genome shotgun sequence of Actinoplanes ianthinogenes NBRC 13996.</title>
        <authorList>
            <person name="Komaki H."/>
            <person name="Tamura T."/>
        </authorList>
    </citation>
    <scope>NUCLEOTIDE SEQUENCE [LARGE SCALE GENOMIC DNA]</scope>
    <source>
        <strain evidence="2 3">NBRC 13996</strain>
    </source>
</reference>
<dbReference type="Pfam" id="PF14024">
    <property type="entry name" value="DUF4240"/>
    <property type="match status" value="1"/>
</dbReference>
<evidence type="ECO:0000313" key="2">
    <source>
        <dbReference type="EMBL" id="BCJ39613.1"/>
    </source>
</evidence>
<dbReference type="Proteomes" id="UP000676967">
    <property type="component" value="Chromosome"/>
</dbReference>
<proteinExistence type="predicted"/>
<protein>
    <recommendedName>
        <fullName evidence="1">DUF4240 domain-containing protein</fullName>
    </recommendedName>
</protein>
<gene>
    <name evidence="2" type="ORF">Aiant_02700</name>
</gene>
<evidence type="ECO:0000313" key="3">
    <source>
        <dbReference type="Proteomes" id="UP000676967"/>
    </source>
</evidence>
<keyword evidence="3" id="KW-1185">Reference proteome</keyword>
<dbReference type="InterPro" id="IPR025334">
    <property type="entry name" value="DUF4240"/>
</dbReference>
<dbReference type="EMBL" id="AP023356">
    <property type="protein sequence ID" value="BCJ39613.1"/>
    <property type="molecule type" value="Genomic_DNA"/>
</dbReference>
<evidence type="ECO:0000259" key="1">
    <source>
        <dbReference type="Pfam" id="PF14024"/>
    </source>
</evidence>
<accession>A0ABN6C3D8</accession>
<feature type="domain" description="DUF4240" evidence="1">
    <location>
        <begin position="6"/>
        <end position="142"/>
    </location>
</feature>